<evidence type="ECO:0000313" key="2">
    <source>
        <dbReference type="EMBL" id="QGU28428.1"/>
    </source>
</evidence>
<dbReference type="RefSeq" id="WP_156242968.1">
    <property type="nucleotide sequence ID" value="NZ_BAAAZL010000003.1"/>
</dbReference>
<proteinExistence type="predicted"/>
<dbReference type="Gene3D" id="3.30.70.100">
    <property type="match status" value="1"/>
</dbReference>
<dbReference type="SMART" id="SM00886">
    <property type="entry name" value="Dabb"/>
    <property type="match status" value="1"/>
</dbReference>
<dbReference type="EMBL" id="CP032550">
    <property type="protein sequence ID" value="QGU28428.1"/>
    <property type="molecule type" value="Genomic_DNA"/>
</dbReference>
<evidence type="ECO:0000259" key="1">
    <source>
        <dbReference type="PROSITE" id="PS51502"/>
    </source>
</evidence>
<dbReference type="Proteomes" id="UP000422989">
    <property type="component" value="Chromosome"/>
</dbReference>
<reference evidence="2 3" key="1">
    <citation type="submission" date="2018-09" db="EMBL/GenBank/DDBJ databases">
        <title>Whole genome sequencing of Microbacterium oryzae strain MB-10T.</title>
        <authorList>
            <person name="Das S.K."/>
        </authorList>
    </citation>
    <scope>NUCLEOTIDE SEQUENCE [LARGE SCALE GENOMIC DNA]</scope>
    <source>
        <strain evidence="2 3">MB-10</strain>
    </source>
</reference>
<dbReference type="KEGG" id="moj:D7D94_12660"/>
<feature type="domain" description="Stress-response A/B barrel" evidence="1">
    <location>
        <begin position="3"/>
        <end position="98"/>
    </location>
</feature>
<name>A0A6I6EBJ8_9MICO</name>
<dbReference type="OrthoDB" id="6637496at2"/>
<dbReference type="InterPro" id="IPR013097">
    <property type="entry name" value="Dabb"/>
</dbReference>
<dbReference type="PANTHER" id="PTHR37832">
    <property type="entry name" value="BLL2683 PROTEIN"/>
    <property type="match status" value="1"/>
</dbReference>
<sequence length="100" mass="10893">MAIRHIVLFQLTATDAETRDAHAAEMKERLEGLVGVVPDLLEMTVGRNVAFEGQNFDVALDALFPDLAALEAYGSHPAHVEVAEYIGTIRGDRAAIDFEV</sequence>
<dbReference type="SUPFAM" id="SSF54909">
    <property type="entry name" value="Dimeric alpha+beta barrel"/>
    <property type="match status" value="1"/>
</dbReference>
<dbReference type="PROSITE" id="PS51502">
    <property type="entry name" value="S_R_A_B_BARREL"/>
    <property type="match status" value="1"/>
</dbReference>
<dbReference type="Pfam" id="PF07876">
    <property type="entry name" value="Dabb"/>
    <property type="match status" value="1"/>
</dbReference>
<keyword evidence="3" id="KW-1185">Reference proteome</keyword>
<evidence type="ECO:0000313" key="3">
    <source>
        <dbReference type="Proteomes" id="UP000422989"/>
    </source>
</evidence>
<dbReference type="AlphaFoldDB" id="A0A6I6EBJ8"/>
<gene>
    <name evidence="2" type="ORF">D7D94_12660</name>
</gene>
<dbReference type="PANTHER" id="PTHR37832:SF1">
    <property type="entry name" value="STRESS-RESPONSE A_B BARREL DOMAIN-CONTAINING PROTEIN"/>
    <property type="match status" value="1"/>
</dbReference>
<dbReference type="InterPro" id="IPR011008">
    <property type="entry name" value="Dimeric_a/b-barrel"/>
</dbReference>
<organism evidence="2 3">
    <name type="scientific">Microbacterium oryzae</name>
    <dbReference type="NCBI Taxonomy" id="743009"/>
    <lineage>
        <taxon>Bacteria</taxon>
        <taxon>Bacillati</taxon>
        <taxon>Actinomycetota</taxon>
        <taxon>Actinomycetes</taxon>
        <taxon>Micrococcales</taxon>
        <taxon>Microbacteriaceae</taxon>
        <taxon>Microbacterium</taxon>
    </lineage>
</organism>
<protein>
    <submittedName>
        <fullName evidence="2">Dabb family protein</fullName>
    </submittedName>
</protein>
<accession>A0A6I6EBJ8</accession>